<evidence type="ECO:0000313" key="2">
    <source>
        <dbReference type="WBParaSite" id="PS1159_v2.g21432.t1"/>
    </source>
</evidence>
<name>A0AC35FVT1_9BILA</name>
<sequence length="92" mass="9117">MLCSDCVVWILATVNDVFTLGYAGYYAGKTFAFLKGSTTNVLACITICTAEGSVVGTAATVGIEVVSGAGISASACATQCAALCGPTLVAPI</sequence>
<organism evidence="1 2">
    <name type="scientific">Panagrolaimus sp. PS1159</name>
    <dbReference type="NCBI Taxonomy" id="55785"/>
    <lineage>
        <taxon>Eukaryota</taxon>
        <taxon>Metazoa</taxon>
        <taxon>Ecdysozoa</taxon>
        <taxon>Nematoda</taxon>
        <taxon>Chromadorea</taxon>
        <taxon>Rhabditida</taxon>
        <taxon>Tylenchina</taxon>
        <taxon>Panagrolaimomorpha</taxon>
        <taxon>Panagrolaimoidea</taxon>
        <taxon>Panagrolaimidae</taxon>
        <taxon>Panagrolaimus</taxon>
    </lineage>
</organism>
<accession>A0AC35FVT1</accession>
<reference evidence="2" key="1">
    <citation type="submission" date="2022-11" db="UniProtKB">
        <authorList>
            <consortium name="WormBaseParasite"/>
        </authorList>
    </citation>
    <scope>IDENTIFICATION</scope>
</reference>
<evidence type="ECO:0000313" key="1">
    <source>
        <dbReference type="Proteomes" id="UP000887580"/>
    </source>
</evidence>
<dbReference type="WBParaSite" id="PS1159_v2.g21432.t1">
    <property type="protein sequence ID" value="PS1159_v2.g21432.t1"/>
    <property type="gene ID" value="PS1159_v2.g21432"/>
</dbReference>
<proteinExistence type="predicted"/>
<protein>
    <submittedName>
        <fullName evidence="2">Uncharacterized protein</fullName>
    </submittedName>
</protein>
<dbReference type="Proteomes" id="UP000887580">
    <property type="component" value="Unplaced"/>
</dbReference>